<protein>
    <submittedName>
        <fullName evidence="9">Multidrug efflux SMR transporter</fullName>
    </submittedName>
</protein>
<dbReference type="GO" id="GO:0005886">
    <property type="term" value="C:plasma membrane"/>
    <property type="evidence" value="ECO:0007669"/>
    <property type="project" value="UniProtKB-SubCell"/>
</dbReference>
<dbReference type="OrthoDB" id="21828at2"/>
<evidence type="ECO:0000256" key="4">
    <source>
        <dbReference type="ARBA" id="ARBA00022692"/>
    </source>
</evidence>
<feature type="transmembrane region" description="Helical" evidence="8">
    <location>
        <begin position="26"/>
        <end position="46"/>
    </location>
</feature>
<comment type="similarity">
    <text evidence="7">Belongs to the drug/metabolite transporter (DMT) superfamily. Small multidrug resistance (SMR) (TC 2.A.7.1) family.</text>
</comment>
<keyword evidence="2" id="KW-0813">Transport</keyword>
<keyword evidence="5 8" id="KW-1133">Transmembrane helix</keyword>
<comment type="subcellular location">
    <subcellularLocation>
        <location evidence="1 7">Cell membrane</location>
        <topology evidence="1 7">Multi-pass membrane protein</topology>
    </subcellularLocation>
</comment>
<evidence type="ECO:0000256" key="2">
    <source>
        <dbReference type="ARBA" id="ARBA00022448"/>
    </source>
</evidence>
<evidence type="ECO:0000313" key="9">
    <source>
        <dbReference type="EMBL" id="TBH21121.1"/>
    </source>
</evidence>
<evidence type="ECO:0000256" key="7">
    <source>
        <dbReference type="RuleBase" id="RU003942"/>
    </source>
</evidence>
<feature type="transmembrane region" description="Helical" evidence="8">
    <location>
        <begin position="84"/>
        <end position="104"/>
    </location>
</feature>
<dbReference type="PANTHER" id="PTHR30561:SF1">
    <property type="entry name" value="MULTIDRUG TRANSPORTER EMRE"/>
    <property type="match status" value="1"/>
</dbReference>
<accession>A0A4Q9B6N9</accession>
<dbReference type="RefSeq" id="WP_130840520.1">
    <property type="nucleotide sequence ID" value="NZ_SIJL01000003.1"/>
</dbReference>
<sequence length="109" mass="11407">MPWLYLLLAILFEVAATSNLKLAQGFTRLLPSLAVVVGYALAFYFLGLSLKAIPLSVAYAIWAGLGTALVALVGILFFAEALTLPKLLGLLLVVAGVVLLNLSANAHGP</sequence>
<evidence type="ECO:0000256" key="3">
    <source>
        <dbReference type="ARBA" id="ARBA00022475"/>
    </source>
</evidence>
<keyword evidence="3" id="KW-1003">Cell membrane</keyword>
<dbReference type="SUPFAM" id="SSF103481">
    <property type="entry name" value="Multidrug resistance efflux transporter EmrE"/>
    <property type="match status" value="1"/>
</dbReference>
<dbReference type="Pfam" id="PF00893">
    <property type="entry name" value="Multi_Drug_Res"/>
    <property type="match status" value="1"/>
</dbReference>
<dbReference type="Gene3D" id="1.10.3730.20">
    <property type="match status" value="1"/>
</dbReference>
<keyword evidence="6 8" id="KW-0472">Membrane</keyword>
<gene>
    <name evidence="9" type="ORF">ETP66_03090</name>
</gene>
<dbReference type="FunFam" id="1.10.3730.20:FF:000001">
    <property type="entry name" value="Quaternary ammonium compound resistance transporter SugE"/>
    <property type="match status" value="1"/>
</dbReference>
<evidence type="ECO:0000256" key="1">
    <source>
        <dbReference type="ARBA" id="ARBA00004651"/>
    </source>
</evidence>
<keyword evidence="4 7" id="KW-0812">Transmembrane</keyword>
<feature type="transmembrane region" description="Helical" evidence="8">
    <location>
        <begin position="58"/>
        <end position="78"/>
    </location>
</feature>
<evidence type="ECO:0000313" key="10">
    <source>
        <dbReference type="Proteomes" id="UP000292858"/>
    </source>
</evidence>
<dbReference type="EMBL" id="SIJL01000003">
    <property type="protein sequence ID" value="TBH21121.1"/>
    <property type="molecule type" value="Genomic_DNA"/>
</dbReference>
<organism evidence="9 10">
    <name type="scientific">Thermus thermamylovorans</name>
    <dbReference type="NCBI Taxonomy" id="2509362"/>
    <lineage>
        <taxon>Bacteria</taxon>
        <taxon>Thermotogati</taxon>
        <taxon>Deinococcota</taxon>
        <taxon>Deinococci</taxon>
        <taxon>Thermales</taxon>
        <taxon>Thermaceae</taxon>
        <taxon>Thermus</taxon>
    </lineage>
</organism>
<dbReference type="PANTHER" id="PTHR30561">
    <property type="entry name" value="SMR FAMILY PROTON-DEPENDENT DRUG EFFLUX TRANSPORTER SUGE"/>
    <property type="match status" value="1"/>
</dbReference>
<name>A0A4Q9B6N9_9DEIN</name>
<evidence type="ECO:0000256" key="6">
    <source>
        <dbReference type="ARBA" id="ARBA00023136"/>
    </source>
</evidence>
<dbReference type="GO" id="GO:0022857">
    <property type="term" value="F:transmembrane transporter activity"/>
    <property type="evidence" value="ECO:0007669"/>
    <property type="project" value="InterPro"/>
</dbReference>
<keyword evidence="10" id="KW-1185">Reference proteome</keyword>
<dbReference type="InterPro" id="IPR045324">
    <property type="entry name" value="Small_multidrug_res"/>
</dbReference>
<reference evidence="9 10" key="1">
    <citation type="submission" date="2019-02" db="EMBL/GenBank/DDBJ databases">
        <title>Thermus sp. a novel from hot spring.</title>
        <authorList>
            <person name="Zhao Z."/>
        </authorList>
    </citation>
    <scope>NUCLEOTIDE SEQUENCE [LARGE SCALE GENOMIC DNA]</scope>
    <source>
        <strain evidence="9 10">CFH 72773T</strain>
    </source>
</reference>
<proteinExistence type="inferred from homology"/>
<dbReference type="AlphaFoldDB" id="A0A4Q9B6N9"/>
<comment type="caution">
    <text evidence="9">The sequence shown here is derived from an EMBL/GenBank/DDBJ whole genome shotgun (WGS) entry which is preliminary data.</text>
</comment>
<evidence type="ECO:0000256" key="5">
    <source>
        <dbReference type="ARBA" id="ARBA00022989"/>
    </source>
</evidence>
<dbReference type="InterPro" id="IPR037185">
    <property type="entry name" value="EmrE-like"/>
</dbReference>
<evidence type="ECO:0000256" key="8">
    <source>
        <dbReference type="SAM" id="Phobius"/>
    </source>
</evidence>
<dbReference type="InterPro" id="IPR000390">
    <property type="entry name" value="Small_drug/metabolite_transptr"/>
</dbReference>
<dbReference type="Proteomes" id="UP000292858">
    <property type="component" value="Unassembled WGS sequence"/>
</dbReference>